<keyword evidence="2" id="KW-1185">Reference proteome</keyword>
<dbReference type="Proteomes" id="UP000317318">
    <property type="component" value="Chromosome"/>
</dbReference>
<gene>
    <name evidence="1" type="ORF">Pan189_32140</name>
</gene>
<dbReference type="RefSeq" id="WP_145364889.1">
    <property type="nucleotide sequence ID" value="NZ_CP036268.1"/>
</dbReference>
<protein>
    <submittedName>
        <fullName evidence="1">Uncharacterized protein</fullName>
    </submittedName>
</protein>
<dbReference type="EMBL" id="CP036268">
    <property type="protein sequence ID" value="QDT38815.1"/>
    <property type="molecule type" value="Genomic_DNA"/>
</dbReference>
<dbReference type="AlphaFoldDB" id="A0A517R4L0"/>
<name>A0A517R4L0_9PLAN</name>
<dbReference type="KEGG" id="svp:Pan189_32140"/>
<reference evidence="1 2" key="1">
    <citation type="submission" date="2019-02" db="EMBL/GenBank/DDBJ databases">
        <title>Deep-cultivation of Planctomycetes and their phenomic and genomic characterization uncovers novel biology.</title>
        <authorList>
            <person name="Wiegand S."/>
            <person name="Jogler M."/>
            <person name="Boedeker C."/>
            <person name="Pinto D."/>
            <person name="Vollmers J."/>
            <person name="Rivas-Marin E."/>
            <person name="Kohn T."/>
            <person name="Peeters S.H."/>
            <person name="Heuer A."/>
            <person name="Rast P."/>
            <person name="Oberbeckmann S."/>
            <person name="Bunk B."/>
            <person name="Jeske O."/>
            <person name="Meyerdierks A."/>
            <person name="Storesund J.E."/>
            <person name="Kallscheuer N."/>
            <person name="Luecker S."/>
            <person name="Lage O.M."/>
            <person name="Pohl T."/>
            <person name="Merkel B.J."/>
            <person name="Hornburger P."/>
            <person name="Mueller R.-W."/>
            <person name="Bruemmer F."/>
            <person name="Labrenz M."/>
            <person name="Spormann A.M."/>
            <person name="Op den Camp H."/>
            <person name="Overmann J."/>
            <person name="Amann R."/>
            <person name="Jetten M.S.M."/>
            <person name="Mascher T."/>
            <person name="Medema M.H."/>
            <person name="Devos D.P."/>
            <person name="Kaster A.-K."/>
            <person name="Ovreas L."/>
            <person name="Rohde M."/>
            <person name="Galperin M.Y."/>
            <person name="Jogler C."/>
        </authorList>
    </citation>
    <scope>NUCLEOTIDE SEQUENCE [LARGE SCALE GENOMIC DNA]</scope>
    <source>
        <strain evidence="1 2">Pan189</strain>
    </source>
</reference>
<accession>A0A517R4L0</accession>
<organism evidence="1 2">
    <name type="scientific">Stratiformator vulcanicus</name>
    <dbReference type="NCBI Taxonomy" id="2527980"/>
    <lineage>
        <taxon>Bacteria</taxon>
        <taxon>Pseudomonadati</taxon>
        <taxon>Planctomycetota</taxon>
        <taxon>Planctomycetia</taxon>
        <taxon>Planctomycetales</taxon>
        <taxon>Planctomycetaceae</taxon>
        <taxon>Stratiformator</taxon>
    </lineage>
</organism>
<evidence type="ECO:0000313" key="2">
    <source>
        <dbReference type="Proteomes" id="UP000317318"/>
    </source>
</evidence>
<evidence type="ECO:0000313" key="1">
    <source>
        <dbReference type="EMBL" id="QDT38815.1"/>
    </source>
</evidence>
<proteinExistence type="predicted"/>
<dbReference type="OrthoDB" id="281357at2"/>
<sequence length="89" mass="10289">MADREYSKHQKKVIQRYYDNREDIDKQKLAELVTTLYLATGKKRAKSWETATGVMERLKVPQSRIDHVVASDDPTVLAKVVEEIEKGKI</sequence>